<evidence type="ECO:0000256" key="1">
    <source>
        <dbReference type="ARBA" id="ARBA00023224"/>
    </source>
</evidence>
<dbReference type="PANTHER" id="PTHR32089">
    <property type="entry name" value="METHYL-ACCEPTING CHEMOTAXIS PROTEIN MCPB"/>
    <property type="match status" value="1"/>
</dbReference>
<evidence type="ECO:0000256" key="2">
    <source>
        <dbReference type="ARBA" id="ARBA00029447"/>
    </source>
</evidence>
<dbReference type="AlphaFoldDB" id="A0A433XCR7"/>
<dbReference type="RefSeq" id="WP_127199285.1">
    <property type="nucleotide sequence ID" value="NZ_RZNX01000003.1"/>
</dbReference>
<sequence length="438" mass="48271">MKLFAKKEKAASSKKAASVREEAQKLQDQVKVDIQRDRNLKQQLEIIGFTQEDLAIAKALQPHIIANMDRIYTPVYNNPFPGTKKVVDMTAIGIDIKGSYQHLASLFSGNIDDRYAEIRYGLSKFYLKSGVEVRWYLCALQAITDNVLDVLSEVYKGDYESYVLASKVTGKVFNLEHQLSLSAMQELQNEAIAAKEIQAKQNVKSTIGGITEELAAMSEEVGASVADTVVRSEMIMSDLNEGLQSSIVTSEASETGREQLDKVIDQMISLNESVSHISTNIVSLEKNSQEIGDIMADITSIAGQTNLLALNAAIEAARAGEHGRGFSVVASEVRKLAEQTSLYSNHISELVLSTTHQIENVVEQINEIHSKTESANENVQDTVKSFDAILAASLTSKEQNERSNKEMSSFALTLKEIGEADMKVAELADELNRTMHEF</sequence>
<dbReference type="GO" id="GO:0006935">
    <property type="term" value="P:chemotaxis"/>
    <property type="evidence" value="ECO:0007669"/>
    <property type="project" value="InterPro"/>
</dbReference>
<accession>A0A433XCR7</accession>
<dbReference type="GO" id="GO:0020037">
    <property type="term" value="F:heme binding"/>
    <property type="evidence" value="ECO:0007669"/>
    <property type="project" value="InterPro"/>
</dbReference>
<dbReference type="InterPro" id="IPR044398">
    <property type="entry name" value="Globin-sensor_dom"/>
</dbReference>
<dbReference type="InterPro" id="IPR004090">
    <property type="entry name" value="Chemotax_Me-accpt_rcpt"/>
</dbReference>
<dbReference type="Gene3D" id="1.10.287.950">
    <property type="entry name" value="Methyl-accepting chemotaxis protein"/>
    <property type="match status" value="1"/>
</dbReference>
<feature type="compositionally biased region" description="Basic and acidic residues" evidence="4">
    <location>
        <begin position="1"/>
        <end position="11"/>
    </location>
</feature>
<reference evidence="6 7" key="1">
    <citation type="submission" date="2018-12" db="EMBL/GenBank/DDBJ databases">
        <authorList>
            <person name="Sun L."/>
            <person name="Chen Z."/>
        </authorList>
    </citation>
    <scope>NUCLEOTIDE SEQUENCE [LARGE SCALE GENOMIC DNA]</scope>
    <source>
        <strain evidence="6 7">3-5-3</strain>
    </source>
</reference>
<dbReference type="PROSITE" id="PS50111">
    <property type="entry name" value="CHEMOTAXIS_TRANSDUC_2"/>
    <property type="match status" value="1"/>
</dbReference>
<proteinExistence type="inferred from homology"/>
<feature type="domain" description="Methyl-accepting transducer" evidence="5">
    <location>
        <begin position="211"/>
        <end position="438"/>
    </location>
</feature>
<evidence type="ECO:0000313" key="7">
    <source>
        <dbReference type="Proteomes" id="UP000272464"/>
    </source>
</evidence>
<dbReference type="Pfam" id="PF11563">
    <property type="entry name" value="Protoglobin"/>
    <property type="match status" value="1"/>
</dbReference>
<evidence type="ECO:0000256" key="4">
    <source>
        <dbReference type="SAM" id="MobiDB-lite"/>
    </source>
</evidence>
<comment type="caution">
    <text evidence="6">The sequence shown here is derived from an EMBL/GenBank/DDBJ whole genome shotgun (WGS) entry which is preliminary data.</text>
</comment>
<dbReference type="CDD" id="cd01068">
    <property type="entry name" value="globin_sensor"/>
    <property type="match status" value="1"/>
</dbReference>
<dbReference type="Pfam" id="PF00015">
    <property type="entry name" value="MCPsignal"/>
    <property type="match status" value="1"/>
</dbReference>
<organism evidence="6 7">
    <name type="scientific">Paenibacillus zeisoli</name>
    <dbReference type="NCBI Taxonomy" id="2496267"/>
    <lineage>
        <taxon>Bacteria</taxon>
        <taxon>Bacillati</taxon>
        <taxon>Bacillota</taxon>
        <taxon>Bacilli</taxon>
        <taxon>Bacillales</taxon>
        <taxon>Paenibacillaceae</taxon>
        <taxon>Paenibacillus</taxon>
    </lineage>
</organism>
<dbReference type="PRINTS" id="PR00260">
    <property type="entry name" value="CHEMTRNSDUCR"/>
</dbReference>
<dbReference type="SUPFAM" id="SSF58104">
    <property type="entry name" value="Methyl-accepting chemotaxis protein (MCP) signaling domain"/>
    <property type="match status" value="1"/>
</dbReference>
<dbReference type="Proteomes" id="UP000272464">
    <property type="component" value="Unassembled WGS sequence"/>
</dbReference>
<dbReference type="Gene3D" id="1.10.490.10">
    <property type="entry name" value="Globins"/>
    <property type="match status" value="1"/>
</dbReference>
<dbReference type="SMART" id="SM00283">
    <property type="entry name" value="MA"/>
    <property type="match status" value="1"/>
</dbReference>
<dbReference type="GO" id="GO:0016020">
    <property type="term" value="C:membrane"/>
    <property type="evidence" value="ECO:0007669"/>
    <property type="project" value="InterPro"/>
</dbReference>
<evidence type="ECO:0000313" key="6">
    <source>
        <dbReference type="EMBL" id="RUT31905.1"/>
    </source>
</evidence>
<dbReference type="SUPFAM" id="SSF46458">
    <property type="entry name" value="Globin-like"/>
    <property type="match status" value="1"/>
</dbReference>
<dbReference type="EMBL" id="RZNX01000003">
    <property type="protein sequence ID" value="RUT31905.1"/>
    <property type="molecule type" value="Genomic_DNA"/>
</dbReference>
<dbReference type="OrthoDB" id="266313at2"/>
<dbReference type="GO" id="GO:0004888">
    <property type="term" value="F:transmembrane signaling receptor activity"/>
    <property type="evidence" value="ECO:0007669"/>
    <property type="project" value="InterPro"/>
</dbReference>
<dbReference type="InterPro" id="IPR004089">
    <property type="entry name" value="MCPsignal_dom"/>
</dbReference>
<dbReference type="GO" id="GO:0007165">
    <property type="term" value="P:signal transduction"/>
    <property type="evidence" value="ECO:0007669"/>
    <property type="project" value="UniProtKB-KW"/>
</dbReference>
<protein>
    <recommendedName>
        <fullName evidence="5">Methyl-accepting transducer domain-containing protein</fullName>
    </recommendedName>
</protein>
<gene>
    <name evidence="6" type="ORF">EJP77_11040</name>
</gene>
<keyword evidence="1 3" id="KW-0807">Transducer</keyword>
<dbReference type="GO" id="GO:0019825">
    <property type="term" value="F:oxygen binding"/>
    <property type="evidence" value="ECO:0007669"/>
    <property type="project" value="InterPro"/>
</dbReference>
<dbReference type="PANTHER" id="PTHR32089:SF118">
    <property type="entry name" value="HEME-BASED AEROTACTIC TRANSDUCER HEMAT"/>
    <property type="match status" value="1"/>
</dbReference>
<feature type="region of interest" description="Disordered" evidence="4">
    <location>
        <begin position="1"/>
        <end position="22"/>
    </location>
</feature>
<comment type="similarity">
    <text evidence="2">Belongs to the methyl-accepting chemotaxis (MCP) protein family.</text>
</comment>
<evidence type="ECO:0000259" key="5">
    <source>
        <dbReference type="PROSITE" id="PS50111"/>
    </source>
</evidence>
<dbReference type="InterPro" id="IPR039379">
    <property type="entry name" value="Protoglobin_sensor_dom"/>
</dbReference>
<dbReference type="InterPro" id="IPR012292">
    <property type="entry name" value="Globin/Proto"/>
</dbReference>
<keyword evidence="7" id="KW-1185">Reference proteome</keyword>
<name>A0A433XCR7_9BACL</name>
<dbReference type="InterPro" id="IPR009050">
    <property type="entry name" value="Globin-like_sf"/>
</dbReference>
<evidence type="ECO:0000256" key="3">
    <source>
        <dbReference type="PROSITE-ProRule" id="PRU00284"/>
    </source>
</evidence>